<dbReference type="Pfam" id="PF09986">
    <property type="entry name" value="DUF2225"/>
    <property type="match status" value="1"/>
</dbReference>
<comment type="caution">
    <text evidence="1">The sequence shown here is derived from an EMBL/GenBank/DDBJ whole genome shotgun (WGS) entry which is preliminary data.</text>
</comment>
<protein>
    <submittedName>
        <fullName evidence="1">DUF2225 domain-containing protein</fullName>
    </submittedName>
</protein>
<proteinExistence type="predicted"/>
<reference evidence="1" key="1">
    <citation type="journal article" date="2020" name="mSystems">
        <title>Genome- and Community-Level Interaction Insights into Carbon Utilization and Element Cycling Functions of Hydrothermarchaeota in Hydrothermal Sediment.</title>
        <authorList>
            <person name="Zhou Z."/>
            <person name="Liu Y."/>
            <person name="Xu W."/>
            <person name="Pan J."/>
            <person name="Luo Z.H."/>
            <person name="Li M."/>
        </authorList>
    </citation>
    <scope>NUCLEOTIDE SEQUENCE [LARGE SCALE GENOMIC DNA]</scope>
    <source>
        <strain evidence="1">SpSt-301</strain>
    </source>
</reference>
<accession>A0A7C1J4K7</accession>
<dbReference type="AlphaFoldDB" id="A0A7C1J4K7"/>
<sequence>MAFARAQYREEFMSQVIEFCRLRCPECYTTFPAEILRSTGSKGVLESDLCYRAGNIFPYPFFVVVCPGCRFTAYHETFEFLRAFPHYSEYHPLKRALGTFLREQRRLYPGSEKYRLAVLSAQKKGASALAVAYLHLRGAWCAREEKNQEAERFHQKEARRHFRAALPELEGTEAAVVNYLVGELSRRLGEFDQALVAFAAVDAETLPEWLRAGFRLVQERAAVKDGTPQVIRR</sequence>
<evidence type="ECO:0000313" key="1">
    <source>
        <dbReference type="EMBL" id="HDW51489.1"/>
    </source>
</evidence>
<name>A0A7C1J4K7_9THEO</name>
<dbReference type="EMBL" id="DSMV01000121">
    <property type="protein sequence ID" value="HDW51489.1"/>
    <property type="molecule type" value="Genomic_DNA"/>
</dbReference>
<dbReference type="InterPro" id="IPR018708">
    <property type="entry name" value="DUF2225"/>
</dbReference>
<gene>
    <name evidence="1" type="ORF">ENQ35_01910</name>
</gene>
<organism evidence="1">
    <name type="scientific">Ammonifex degensii</name>
    <dbReference type="NCBI Taxonomy" id="42838"/>
    <lineage>
        <taxon>Bacteria</taxon>
        <taxon>Bacillati</taxon>
        <taxon>Bacillota</taxon>
        <taxon>Clostridia</taxon>
        <taxon>Thermoanaerobacterales</taxon>
        <taxon>Thermoanaerobacteraceae</taxon>
        <taxon>Ammonifex</taxon>
    </lineage>
</organism>